<dbReference type="FunFam" id="2.60.120.10:FF:000011">
    <property type="entry name" value="Potassium channel, voltage-gated eag-related subfamily H, member 7"/>
    <property type="match status" value="1"/>
</dbReference>
<evidence type="ECO:0000313" key="18">
    <source>
        <dbReference type="Ensembl" id="ENSCJAP00000061608.3"/>
    </source>
</evidence>
<gene>
    <name evidence="18" type="primary">KCNH7</name>
</gene>
<keyword evidence="2" id="KW-0813">Transport</keyword>
<evidence type="ECO:0000256" key="14">
    <source>
        <dbReference type="SAM" id="Coils"/>
    </source>
</evidence>
<feature type="compositionally biased region" description="Basic and acidic residues" evidence="15">
    <location>
        <begin position="773"/>
        <end position="798"/>
    </location>
</feature>
<dbReference type="GeneTree" id="ENSGT00940000155518"/>
<reference evidence="18" key="2">
    <citation type="submission" date="2025-08" db="UniProtKB">
        <authorList>
            <consortium name="Ensembl"/>
        </authorList>
    </citation>
    <scope>IDENTIFICATION</scope>
</reference>
<dbReference type="Pfam" id="PF00027">
    <property type="entry name" value="cNMP_binding"/>
    <property type="match status" value="1"/>
</dbReference>
<dbReference type="GO" id="GO:0034702">
    <property type="term" value="C:monoatomic ion channel complex"/>
    <property type="evidence" value="ECO:0007669"/>
    <property type="project" value="UniProtKB-KW"/>
</dbReference>
<feature type="transmembrane region" description="Helical" evidence="16">
    <location>
        <begin position="520"/>
        <end position="544"/>
    </location>
</feature>
<keyword evidence="11 16" id="KW-0472">Membrane</keyword>
<name>A0A2R8MLI7_CALJA</name>
<feature type="transmembrane region" description="Helical" evidence="16">
    <location>
        <begin position="290"/>
        <end position="311"/>
    </location>
</feature>
<dbReference type="InterPro" id="IPR000595">
    <property type="entry name" value="cNMP-bd_dom"/>
</dbReference>
<evidence type="ECO:0000259" key="17">
    <source>
        <dbReference type="PROSITE" id="PS50042"/>
    </source>
</evidence>
<keyword evidence="12" id="KW-0407">Ion channel</keyword>
<dbReference type="SUPFAM" id="SSF51206">
    <property type="entry name" value="cAMP-binding domain-like"/>
    <property type="match status" value="1"/>
</dbReference>
<accession>A0A2R8MLI7</accession>
<keyword evidence="8" id="KW-0630">Potassium</keyword>
<dbReference type="PRINTS" id="PR01463">
    <property type="entry name" value="EAGCHANLFMLY"/>
</dbReference>
<evidence type="ECO:0000256" key="8">
    <source>
        <dbReference type="ARBA" id="ARBA00022958"/>
    </source>
</evidence>
<evidence type="ECO:0000256" key="12">
    <source>
        <dbReference type="ARBA" id="ARBA00023303"/>
    </source>
</evidence>
<dbReference type="SUPFAM" id="SSF81324">
    <property type="entry name" value="Voltage-gated potassium channels"/>
    <property type="match status" value="1"/>
</dbReference>
<dbReference type="InterPro" id="IPR003938">
    <property type="entry name" value="K_chnl_volt-dep_EAG/ELK/ERG"/>
</dbReference>
<dbReference type="Gene3D" id="1.10.287.70">
    <property type="match status" value="1"/>
</dbReference>
<dbReference type="Bgee" id="ENSCJAG00000005995">
    <property type="expression patterns" value="Expressed in frontal cortex"/>
</dbReference>
<evidence type="ECO:0000256" key="11">
    <source>
        <dbReference type="ARBA" id="ARBA00023136"/>
    </source>
</evidence>
<dbReference type="InterPro" id="IPR014710">
    <property type="entry name" value="RmlC-like_jellyroll"/>
</dbReference>
<dbReference type="GO" id="GO:0005242">
    <property type="term" value="F:inward rectifier potassium channel activity"/>
    <property type="evidence" value="ECO:0007669"/>
    <property type="project" value="TreeGrafter"/>
</dbReference>
<evidence type="ECO:0000256" key="9">
    <source>
        <dbReference type="ARBA" id="ARBA00022989"/>
    </source>
</evidence>
<keyword evidence="9 16" id="KW-1133">Transmembrane helix</keyword>
<dbReference type="InterPro" id="IPR018490">
    <property type="entry name" value="cNMP-bd_dom_sf"/>
</dbReference>
<reference evidence="18" key="3">
    <citation type="submission" date="2025-09" db="UniProtKB">
        <authorList>
            <consortium name="Ensembl"/>
        </authorList>
    </citation>
    <scope>IDENTIFICATION</scope>
</reference>
<dbReference type="PANTHER" id="PTHR10217:SF466">
    <property type="entry name" value="POTASSIUM VOLTAGE-GATED CHANNEL SUBFAMILY H MEMBER 7"/>
    <property type="match status" value="1"/>
</dbReference>
<dbReference type="Proteomes" id="UP000008225">
    <property type="component" value="Chromosome 6"/>
</dbReference>
<feature type="domain" description="Cyclic nucleotide-binding" evidence="17">
    <location>
        <begin position="623"/>
        <end position="723"/>
    </location>
</feature>
<reference evidence="18" key="1">
    <citation type="submission" date="2009-03" db="EMBL/GenBank/DDBJ databases">
        <authorList>
            <person name="Warren W."/>
            <person name="Ye L."/>
            <person name="Minx P."/>
            <person name="Worley K."/>
            <person name="Gibbs R."/>
            <person name="Wilson R.K."/>
        </authorList>
    </citation>
    <scope>NUCLEOTIDE SEQUENCE [LARGE SCALE GENOMIC DNA]</scope>
</reference>
<evidence type="ECO:0000256" key="6">
    <source>
        <dbReference type="ARBA" id="ARBA00022826"/>
    </source>
</evidence>
<dbReference type="FunFam" id="1.10.287.70:FF:000020">
    <property type="entry name" value="Potassium channel, voltage-gated eag-related subfamily H, member 7"/>
    <property type="match status" value="1"/>
</dbReference>
<dbReference type="GO" id="GO:0042391">
    <property type="term" value="P:regulation of membrane potential"/>
    <property type="evidence" value="ECO:0007669"/>
    <property type="project" value="TreeGrafter"/>
</dbReference>
<keyword evidence="5 16" id="KW-0812">Transmembrane</keyword>
<dbReference type="Pfam" id="PF00520">
    <property type="entry name" value="Ion_trans"/>
    <property type="match status" value="1"/>
</dbReference>
<evidence type="ECO:0000256" key="2">
    <source>
        <dbReference type="ARBA" id="ARBA00022448"/>
    </source>
</evidence>
<dbReference type="SMART" id="SM00100">
    <property type="entry name" value="cNMP"/>
    <property type="match status" value="1"/>
</dbReference>
<feature type="region of interest" description="Disordered" evidence="15">
    <location>
        <begin position="72"/>
        <end position="95"/>
    </location>
</feature>
<dbReference type="PRINTS" id="PR01470">
    <property type="entry name" value="ERGCHANNEL"/>
</dbReference>
<dbReference type="Gene3D" id="2.60.120.10">
    <property type="entry name" value="Jelly Rolls"/>
    <property type="match status" value="1"/>
</dbReference>
<sequence length="990" mass="111909">MMFIINFEYVTDDENATSPQRVNPILPVKTVNRKFFGFKFPALRVLTYRKQSLPQEDPDVVVIDSSKHSDDSVAMKHFKSPTKESCSPSEADDTKALIQPSKCSPLVNISGPLDHSSPKRQWDRLYPDMLQSSSQLSHSRSRESLCSIRRASSVHDIEGFSVHPKNIFRDRHASEDNGRNVKGPFNHIKSSLLGSTSDSNLNKYSTINKIPQLTLNFSDVKTEKKNSSPPSSDKTIIAPKVKDRTHNVTEKVTQVLSLGADVLPEYKLQTPRINKFTILHYSPFKAVWDWLILLLVIYTAIFTPYSAAFLLNDREEQKRRECGYSCSPLNVVDLIVDIMFIIDILINFRTTYVNQNEEVVSDPAKIAIHYFKGWFLIDMVAAIPFDLLIFGSGSDETTTLIGLLKTARLLRLVRVARKLDRYSEYGAAVLMLLMCIFALIAHWLACIWYAIGNVERPYLTDKIGWLDSLGQQIGKRYNDSDSSSGPSIKDKYVTALYFTFSSLTSVGFGNVSPNTNSEKIFSICVMLIGSLMYASIFGNVSAIIQRLYSGTARYHMQMLRVKEFIRFHQIPNPLRQRLEEYFQHAWTYTNGIDMNMVLKGFPECLQADICLHLNQTLLQNCKAFRGASKGCLRALAMKFKTTHAPPGDTLVHCGDVLTALYFLSRGSIEILKDDIVVAILGKNDIFGEMVHLYAKPGKSNADVRALTYCDLHKIQREDLLEVLDMYPEFSDHFLTNLELTFNLRHESAKADLLRSQSMNDSEGDNCKLRRRKLSSESEGGRDITDMRSWERENAHPQPEDSSSSAQQRAAWGISETESDLTYGEVEQRLDLLQEQLNRLESQMTTDIQTILQLLQKQTTVVPPAYSMVTAGAEYQRPIIRLMRTSQPLASIKTDRSFSPSSQCPEFLDLEKSKLKSKESLSSGVHLNTASEDNLTSLLKQDSDLSLELHLRQRKTYLHPIRHPSLPESSLSTVGILGLHRHVSDPGLPGK</sequence>
<dbReference type="InterPro" id="IPR003967">
    <property type="entry name" value="K_chnl_volt-dep_ERG"/>
</dbReference>
<evidence type="ECO:0000256" key="15">
    <source>
        <dbReference type="SAM" id="MobiDB-lite"/>
    </source>
</evidence>
<comment type="catalytic activity">
    <reaction evidence="13">
        <text>K(+)(in) = K(+)(out)</text>
        <dbReference type="Rhea" id="RHEA:29463"/>
        <dbReference type="ChEBI" id="CHEBI:29103"/>
    </reaction>
</comment>
<evidence type="ECO:0000256" key="3">
    <source>
        <dbReference type="ARBA" id="ARBA00022475"/>
    </source>
</evidence>
<dbReference type="PANTHER" id="PTHR10217">
    <property type="entry name" value="VOLTAGE AND LIGAND GATED POTASSIUM CHANNEL"/>
    <property type="match status" value="1"/>
</dbReference>
<evidence type="ECO:0000256" key="16">
    <source>
        <dbReference type="SAM" id="Phobius"/>
    </source>
</evidence>
<keyword evidence="19" id="KW-1185">Reference proteome</keyword>
<comment type="subcellular location">
    <subcellularLocation>
        <location evidence="1">Cell membrane</location>
        <topology evidence="1">Multi-pass membrane protein</topology>
    </subcellularLocation>
</comment>
<proteinExistence type="predicted"/>
<evidence type="ECO:0000256" key="1">
    <source>
        <dbReference type="ARBA" id="ARBA00004651"/>
    </source>
</evidence>
<dbReference type="AlphaFoldDB" id="A0A2R8MLI7"/>
<keyword evidence="3" id="KW-1003">Cell membrane</keyword>
<evidence type="ECO:0000256" key="13">
    <source>
        <dbReference type="ARBA" id="ARBA00034430"/>
    </source>
</evidence>
<dbReference type="GO" id="GO:0005886">
    <property type="term" value="C:plasma membrane"/>
    <property type="evidence" value="ECO:0007669"/>
    <property type="project" value="UniProtKB-SubCell"/>
</dbReference>
<keyword evidence="6" id="KW-0631">Potassium channel</keyword>
<evidence type="ECO:0000256" key="7">
    <source>
        <dbReference type="ARBA" id="ARBA00022882"/>
    </source>
</evidence>
<evidence type="ECO:0000256" key="5">
    <source>
        <dbReference type="ARBA" id="ARBA00022692"/>
    </source>
</evidence>
<dbReference type="FunFam" id="1.10.1200.260:FF:000001">
    <property type="entry name" value="Potassium voltage-gated channel subfamily H member 7"/>
    <property type="match status" value="1"/>
</dbReference>
<evidence type="ECO:0000256" key="10">
    <source>
        <dbReference type="ARBA" id="ARBA00023065"/>
    </source>
</evidence>
<feature type="transmembrane region" description="Helical" evidence="16">
    <location>
        <begin position="427"/>
        <end position="451"/>
    </location>
</feature>
<dbReference type="CDD" id="cd00038">
    <property type="entry name" value="CAP_ED"/>
    <property type="match status" value="1"/>
</dbReference>
<evidence type="ECO:0000313" key="19">
    <source>
        <dbReference type="Proteomes" id="UP000008225"/>
    </source>
</evidence>
<keyword evidence="4" id="KW-0633">Potassium transport</keyword>
<dbReference type="Ensembl" id="ENSCJAT00000083988.3">
    <property type="protein sequence ID" value="ENSCJAP00000061608.3"/>
    <property type="gene ID" value="ENSCJAG00000005995.5"/>
</dbReference>
<protein>
    <submittedName>
        <fullName evidence="18">Potassium voltage-gated channel subfamily H member 7</fullName>
    </submittedName>
</protein>
<dbReference type="InterPro" id="IPR005821">
    <property type="entry name" value="Ion_trans_dom"/>
</dbReference>
<feature type="region of interest" description="Disordered" evidence="15">
    <location>
        <begin position="754"/>
        <end position="810"/>
    </location>
</feature>
<keyword evidence="14" id="KW-0175">Coiled coil</keyword>
<keyword evidence="10" id="KW-0406">Ion transport</keyword>
<dbReference type="Gene3D" id="1.10.1200.260">
    <property type="match status" value="1"/>
</dbReference>
<evidence type="ECO:0000256" key="4">
    <source>
        <dbReference type="ARBA" id="ARBA00022538"/>
    </source>
</evidence>
<dbReference type="InterPro" id="IPR050818">
    <property type="entry name" value="KCNH_animal-type"/>
</dbReference>
<organism evidence="18 19">
    <name type="scientific">Callithrix jacchus</name>
    <name type="common">White-tufted-ear marmoset</name>
    <name type="synonym">Simia Jacchus</name>
    <dbReference type="NCBI Taxonomy" id="9483"/>
    <lineage>
        <taxon>Eukaryota</taxon>
        <taxon>Metazoa</taxon>
        <taxon>Chordata</taxon>
        <taxon>Craniata</taxon>
        <taxon>Vertebrata</taxon>
        <taxon>Euteleostomi</taxon>
        <taxon>Mammalia</taxon>
        <taxon>Eutheria</taxon>
        <taxon>Euarchontoglires</taxon>
        <taxon>Primates</taxon>
        <taxon>Haplorrhini</taxon>
        <taxon>Platyrrhini</taxon>
        <taxon>Cebidae</taxon>
        <taxon>Callitrichinae</taxon>
        <taxon>Callithrix</taxon>
        <taxon>Callithrix</taxon>
    </lineage>
</organism>
<dbReference type="PROSITE" id="PS50042">
    <property type="entry name" value="CNMP_BINDING_3"/>
    <property type="match status" value="1"/>
</dbReference>
<feature type="coiled-coil region" evidence="14">
    <location>
        <begin position="822"/>
        <end position="849"/>
    </location>
</feature>
<keyword evidence="7" id="KW-0851">Voltage-gated channel</keyword>